<dbReference type="AlphaFoldDB" id="A0A1R2BQZ1"/>
<protein>
    <submittedName>
        <fullName evidence="1">Uncharacterized protein</fullName>
    </submittedName>
</protein>
<dbReference type="Proteomes" id="UP000187209">
    <property type="component" value="Unassembled WGS sequence"/>
</dbReference>
<sequence>MDSRKQAIKNHLKPLSFPEYIKQRATAIGLKCSETITKLTKVCAGVGLYIALNSKDQNEDPFESIAFDLTNDSCYSLECISEMLGISQKQLYKHFSRMQRSDKIPECLKKNPGNSKDGAITKFKKYTRMMTSIETLLKEVDADDETKSRAYEIFEKKKFKSARLVVEAAYADQKSKFISNRGRFMNTDRKELMPSVETALGLRLENLIKQNKSKWDSLPVISQLDMEKAYLAKVLQIAFPSGCTIALK</sequence>
<keyword evidence="2" id="KW-1185">Reference proteome</keyword>
<reference evidence="1 2" key="1">
    <citation type="submission" date="2016-11" db="EMBL/GenBank/DDBJ databases">
        <title>The macronuclear genome of Stentor coeruleus: a giant cell with tiny introns.</title>
        <authorList>
            <person name="Slabodnick M."/>
            <person name="Ruby J.G."/>
            <person name="Reiff S.B."/>
            <person name="Swart E.C."/>
            <person name="Gosai S."/>
            <person name="Prabakaran S."/>
            <person name="Witkowska E."/>
            <person name="Larue G.E."/>
            <person name="Fisher S."/>
            <person name="Freeman R.M."/>
            <person name="Gunawardena J."/>
            <person name="Chu W."/>
            <person name="Stover N.A."/>
            <person name="Gregory B.D."/>
            <person name="Nowacki M."/>
            <person name="Derisi J."/>
            <person name="Roy S.W."/>
            <person name="Marshall W.F."/>
            <person name="Sood P."/>
        </authorList>
    </citation>
    <scope>NUCLEOTIDE SEQUENCE [LARGE SCALE GENOMIC DNA]</scope>
    <source>
        <strain evidence="1">WM001</strain>
    </source>
</reference>
<name>A0A1R2BQZ1_9CILI</name>
<accession>A0A1R2BQZ1</accession>
<evidence type="ECO:0000313" key="1">
    <source>
        <dbReference type="EMBL" id="OMJ79015.1"/>
    </source>
</evidence>
<proteinExistence type="predicted"/>
<dbReference type="EMBL" id="MPUH01000492">
    <property type="protein sequence ID" value="OMJ79015.1"/>
    <property type="molecule type" value="Genomic_DNA"/>
</dbReference>
<gene>
    <name evidence="1" type="ORF">SteCoe_21046</name>
</gene>
<comment type="caution">
    <text evidence="1">The sequence shown here is derived from an EMBL/GenBank/DDBJ whole genome shotgun (WGS) entry which is preliminary data.</text>
</comment>
<organism evidence="1 2">
    <name type="scientific">Stentor coeruleus</name>
    <dbReference type="NCBI Taxonomy" id="5963"/>
    <lineage>
        <taxon>Eukaryota</taxon>
        <taxon>Sar</taxon>
        <taxon>Alveolata</taxon>
        <taxon>Ciliophora</taxon>
        <taxon>Postciliodesmatophora</taxon>
        <taxon>Heterotrichea</taxon>
        <taxon>Heterotrichida</taxon>
        <taxon>Stentoridae</taxon>
        <taxon>Stentor</taxon>
    </lineage>
</organism>
<evidence type="ECO:0000313" key="2">
    <source>
        <dbReference type="Proteomes" id="UP000187209"/>
    </source>
</evidence>